<comment type="caution">
    <text evidence="2">The sequence shown here is derived from an EMBL/GenBank/DDBJ whole genome shotgun (WGS) entry which is preliminary data.</text>
</comment>
<reference evidence="2 3" key="1">
    <citation type="submission" date="2023-07" db="EMBL/GenBank/DDBJ databases">
        <title>Sequencing the genomes of 1000 actinobacteria strains.</title>
        <authorList>
            <person name="Klenk H.-P."/>
        </authorList>
    </citation>
    <scope>NUCLEOTIDE SEQUENCE [LARGE SCALE GENOMIC DNA]</scope>
    <source>
        <strain evidence="2 3">DSM 19426</strain>
    </source>
</reference>
<feature type="transmembrane region" description="Helical" evidence="1">
    <location>
        <begin position="20"/>
        <end position="42"/>
    </location>
</feature>
<keyword evidence="3" id="KW-1185">Reference proteome</keyword>
<evidence type="ECO:0000256" key="1">
    <source>
        <dbReference type="SAM" id="Phobius"/>
    </source>
</evidence>
<feature type="transmembrane region" description="Helical" evidence="1">
    <location>
        <begin position="48"/>
        <end position="76"/>
    </location>
</feature>
<name>A0ABU2C1M4_9ACTN</name>
<proteinExistence type="predicted"/>
<organism evidence="2 3">
    <name type="scientific">Nocardioides marmoribigeumensis</name>
    <dbReference type="NCBI Taxonomy" id="433649"/>
    <lineage>
        <taxon>Bacteria</taxon>
        <taxon>Bacillati</taxon>
        <taxon>Actinomycetota</taxon>
        <taxon>Actinomycetes</taxon>
        <taxon>Propionibacteriales</taxon>
        <taxon>Nocardioidaceae</taxon>
        <taxon>Nocardioides</taxon>
    </lineage>
</organism>
<dbReference type="Proteomes" id="UP001183648">
    <property type="component" value="Unassembled WGS sequence"/>
</dbReference>
<accession>A0ABU2C1M4</accession>
<keyword evidence="1" id="KW-0812">Transmembrane</keyword>
<dbReference type="RefSeq" id="WP_310306284.1">
    <property type="nucleotide sequence ID" value="NZ_BAAAPS010000006.1"/>
</dbReference>
<evidence type="ECO:0000313" key="3">
    <source>
        <dbReference type="Proteomes" id="UP001183648"/>
    </source>
</evidence>
<keyword evidence="1" id="KW-0472">Membrane</keyword>
<dbReference type="EMBL" id="JAVDYG010000001">
    <property type="protein sequence ID" value="MDR7364541.1"/>
    <property type="molecule type" value="Genomic_DNA"/>
</dbReference>
<keyword evidence="1" id="KW-1133">Transmembrane helix</keyword>
<evidence type="ECO:0000313" key="2">
    <source>
        <dbReference type="EMBL" id="MDR7364541.1"/>
    </source>
</evidence>
<gene>
    <name evidence="2" type="ORF">J2S63_004094</name>
</gene>
<protein>
    <submittedName>
        <fullName evidence="2">ABC-type dipeptide/oligopeptide/nickel transport system permease component</fullName>
    </submittedName>
</protein>
<sequence length="80" mass="7773">MATARRAVSETLRALPVPLAYALVAATVSGTVGGGVGLVLGLRAYVPTAWFAVLEVGLPAAVLGAVLGLVAGSLAARGSS</sequence>